<dbReference type="EMBL" id="JABSTR010000002">
    <property type="protein sequence ID" value="KAH9364212.1"/>
    <property type="molecule type" value="Genomic_DNA"/>
</dbReference>
<dbReference type="OrthoDB" id="6512568at2759"/>
<evidence type="ECO:0000313" key="7">
    <source>
        <dbReference type="EMBL" id="KAH9364212.1"/>
    </source>
</evidence>
<gene>
    <name evidence="7" type="ORF">HPB48_016069</name>
</gene>
<comment type="caution">
    <text evidence="7">The sequence shown here is derived from an EMBL/GenBank/DDBJ whole genome shotgun (WGS) entry which is preliminary data.</text>
</comment>
<feature type="transmembrane region" description="Helical" evidence="6">
    <location>
        <begin position="346"/>
        <end position="367"/>
    </location>
</feature>
<evidence type="ECO:0000256" key="6">
    <source>
        <dbReference type="SAM" id="Phobius"/>
    </source>
</evidence>
<feature type="transmembrane region" description="Helical" evidence="6">
    <location>
        <begin position="254"/>
        <end position="277"/>
    </location>
</feature>
<dbReference type="OMA" id="ASEWHEW"/>
<feature type="compositionally biased region" description="Polar residues" evidence="5">
    <location>
        <begin position="578"/>
        <end position="590"/>
    </location>
</feature>
<dbReference type="PANTHER" id="PTHR24064">
    <property type="entry name" value="SOLUTE CARRIER FAMILY 22 MEMBER"/>
    <property type="match status" value="1"/>
</dbReference>
<accession>A0A9J6FQ55</accession>
<feature type="region of interest" description="Disordered" evidence="5">
    <location>
        <begin position="565"/>
        <end position="590"/>
    </location>
</feature>
<feature type="compositionally biased region" description="Basic residues" evidence="5">
    <location>
        <begin position="565"/>
        <end position="577"/>
    </location>
</feature>
<sequence length="624" mass="68471">MKPFGCLSTGHFSIVDIQTSEGFDCEEVFGSGQFQNRLILISVVALWAAHCHTLAFSLISTDIDHWCKQPSDVNLSAHDWKRIAIPVETDGQRSKCTVFTNLSDRNDTNVVECNAWDFDPEHAKSTIVSEWNLVCDRRSLRMLVTAISMAGALFSLVTSAYCGDYFGRRPVILVCITIALPATLLCCFARTYPLYVCTGFLMTGCTISSYALIVTIFVESCSLARRPALVSFCVMTSLILAEACTTVLKRGPNLSWSFLQLMMAAPSFLLPIAFFLVHESPRWLIASRRLKAAERVMLAAAKSNGRPNDCVALLMLRVEQRLKAEESASATATVVKDMTRVMRRRLVIMFGSSSSVMIAFYACIFYLTERRTASEWHEWASLGAKALACCLLLMVITRVEKTRLISCVFLILGSFCCLTSIAALTTAGEPSWHIVADVILVLTLATASVGVVVNFVFVTELLPTPFRAFAICFLLAGGRLGGMLGALLSAVVGIAREDLVFWLVATLVYCSVYTFKYLPLEYGTYAKLADAEGKTSRAFGESKGSLNTVERMKRSLTGMAPKKIKKEVTRKHRRHGSQKGSDSTGSVTRTPTPCLSSVADSCFGVAAAILERWSVCNLAPFFCA</sequence>
<feature type="transmembrane region" description="Helical" evidence="6">
    <location>
        <begin position="142"/>
        <end position="163"/>
    </location>
</feature>
<dbReference type="Proteomes" id="UP000821853">
    <property type="component" value="Chromosome 10"/>
</dbReference>
<feature type="transmembrane region" description="Helical" evidence="6">
    <location>
        <begin position="379"/>
        <end position="397"/>
    </location>
</feature>
<reference evidence="7 8" key="1">
    <citation type="journal article" date="2020" name="Cell">
        <title>Large-Scale Comparative Analyses of Tick Genomes Elucidate Their Genetic Diversity and Vector Capacities.</title>
        <authorList>
            <consortium name="Tick Genome and Microbiome Consortium (TIGMIC)"/>
            <person name="Jia N."/>
            <person name="Wang J."/>
            <person name="Shi W."/>
            <person name="Du L."/>
            <person name="Sun Y."/>
            <person name="Zhan W."/>
            <person name="Jiang J.F."/>
            <person name="Wang Q."/>
            <person name="Zhang B."/>
            <person name="Ji P."/>
            <person name="Bell-Sakyi L."/>
            <person name="Cui X.M."/>
            <person name="Yuan T.T."/>
            <person name="Jiang B.G."/>
            <person name="Yang W.F."/>
            <person name="Lam T.T."/>
            <person name="Chang Q.C."/>
            <person name="Ding S.J."/>
            <person name="Wang X.J."/>
            <person name="Zhu J.G."/>
            <person name="Ruan X.D."/>
            <person name="Zhao L."/>
            <person name="Wei J.T."/>
            <person name="Ye R.Z."/>
            <person name="Que T.C."/>
            <person name="Du C.H."/>
            <person name="Zhou Y.H."/>
            <person name="Cheng J.X."/>
            <person name="Dai P.F."/>
            <person name="Guo W.B."/>
            <person name="Han X.H."/>
            <person name="Huang E.J."/>
            <person name="Li L.F."/>
            <person name="Wei W."/>
            <person name="Gao Y.C."/>
            <person name="Liu J.Z."/>
            <person name="Shao H.Z."/>
            <person name="Wang X."/>
            <person name="Wang C.C."/>
            <person name="Yang T.C."/>
            <person name="Huo Q.B."/>
            <person name="Li W."/>
            <person name="Chen H.Y."/>
            <person name="Chen S.E."/>
            <person name="Zhou L.G."/>
            <person name="Ni X.B."/>
            <person name="Tian J.H."/>
            <person name="Sheng Y."/>
            <person name="Liu T."/>
            <person name="Pan Y.S."/>
            <person name="Xia L.Y."/>
            <person name="Li J."/>
            <person name="Zhao F."/>
            <person name="Cao W.C."/>
        </authorList>
    </citation>
    <scope>NUCLEOTIDE SEQUENCE [LARGE SCALE GENOMIC DNA]</scope>
    <source>
        <strain evidence="7">HaeL-2018</strain>
    </source>
</reference>
<feature type="transmembrane region" description="Helical" evidence="6">
    <location>
        <begin position="198"/>
        <end position="217"/>
    </location>
</feature>
<feature type="transmembrane region" description="Helical" evidence="6">
    <location>
        <begin position="469"/>
        <end position="493"/>
    </location>
</feature>
<feature type="transmembrane region" description="Helical" evidence="6">
    <location>
        <begin position="499"/>
        <end position="518"/>
    </location>
</feature>
<comment type="subcellular location">
    <subcellularLocation>
        <location evidence="1">Membrane</location>
        <topology evidence="1">Multi-pass membrane protein</topology>
    </subcellularLocation>
</comment>
<dbReference type="AlphaFoldDB" id="A0A9J6FQ55"/>
<dbReference type="Pfam" id="PF00083">
    <property type="entry name" value="Sugar_tr"/>
    <property type="match status" value="1"/>
</dbReference>
<feature type="transmembrane region" description="Helical" evidence="6">
    <location>
        <begin position="434"/>
        <end position="457"/>
    </location>
</feature>
<dbReference type="InterPro" id="IPR036259">
    <property type="entry name" value="MFS_trans_sf"/>
</dbReference>
<keyword evidence="8" id="KW-1185">Reference proteome</keyword>
<dbReference type="VEuPathDB" id="VectorBase:HLOH_046901"/>
<evidence type="ECO:0000256" key="1">
    <source>
        <dbReference type="ARBA" id="ARBA00004141"/>
    </source>
</evidence>
<dbReference type="InterPro" id="IPR005828">
    <property type="entry name" value="MFS_sugar_transport-like"/>
</dbReference>
<protein>
    <submittedName>
        <fullName evidence="7">Uncharacterized protein</fullName>
    </submittedName>
</protein>
<evidence type="ECO:0000256" key="2">
    <source>
        <dbReference type="ARBA" id="ARBA00022692"/>
    </source>
</evidence>
<proteinExistence type="predicted"/>
<feature type="transmembrane region" description="Helical" evidence="6">
    <location>
        <begin position="170"/>
        <end position="192"/>
    </location>
</feature>
<keyword evidence="2 6" id="KW-0812">Transmembrane</keyword>
<keyword evidence="3 6" id="KW-1133">Transmembrane helix</keyword>
<evidence type="ECO:0000256" key="4">
    <source>
        <dbReference type="ARBA" id="ARBA00023136"/>
    </source>
</evidence>
<feature type="transmembrane region" description="Helical" evidence="6">
    <location>
        <begin position="404"/>
        <end position="428"/>
    </location>
</feature>
<dbReference type="SUPFAM" id="SSF103473">
    <property type="entry name" value="MFS general substrate transporter"/>
    <property type="match status" value="1"/>
</dbReference>
<evidence type="ECO:0000256" key="3">
    <source>
        <dbReference type="ARBA" id="ARBA00022989"/>
    </source>
</evidence>
<dbReference type="Gene3D" id="1.20.1250.20">
    <property type="entry name" value="MFS general substrate transporter like domains"/>
    <property type="match status" value="1"/>
</dbReference>
<keyword evidence="4 6" id="KW-0472">Membrane</keyword>
<dbReference type="GO" id="GO:0016020">
    <property type="term" value="C:membrane"/>
    <property type="evidence" value="ECO:0007669"/>
    <property type="project" value="UniProtKB-SubCell"/>
</dbReference>
<evidence type="ECO:0000313" key="8">
    <source>
        <dbReference type="Proteomes" id="UP000821853"/>
    </source>
</evidence>
<dbReference type="GO" id="GO:0022857">
    <property type="term" value="F:transmembrane transporter activity"/>
    <property type="evidence" value="ECO:0007669"/>
    <property type="project" value="InterPro"/>
</dbReference>
<name>A0A9J6FQ55_HAELO</name>
<organism evidence="7 8">
    <name type="scientific">Haemaphysalis longicornis</name>
    <name type="common">Bush tick</name>
    <dbReference type="NCBI Taxonomy" id="44386"/>
    <lineage>
        <taxon>Eukaryota</taxon>
        <taxon>Metazoa</taxon>
        <taxon>Ecdysozoa</taxon>
        <taxon>Arthropoda</taxon>
        <taxon>Chelicerata</taxon>
        <taxon>Arachnida</taxon>
        <taxon>Acari</taxon>
        <taxon>Parasitiformes</taxon>
        <taxon>Ixodida</taxon>
        <taxon>Ixodoidea</taxon>
        <taxon>Ixodidae</taxon>
        <taxon>Haemaphysalinae</taxon>
        <taxon>Haemaphysalis</taxon>
    </lineage>
</organism>
<evidence type="ECO:0000256" key="5">
    <source>
        <dbReference type="SAM" id="MobiDB-lite"/>
    </source>
</evidence>
<feature type="transmembrane region" description="Helical" evidence="6">
    <location>
        <begin position="38"/>
        <end position="59"/>
    </location>
</feature>